<dbReference type="EMBL" id="JBHSAM010000034">
    <property type="protein sequence ID" value="MFC4102921.1"/>
    <property type="molecule type" value="Genomic_DNA"/>
</dbReference>
<accession>A0ABV8KA97</accession>
<proteinExistence type="predicted"/>
<keyword evidence="2" id="KW-1185">Reference proteome</keyword>
<gene>
    <name evidence="1" type="ORF">ACFOZ8_25185</name>
</gene>
<evidence type="ECO:0000313" key="2">
    <source>
        <dbReference type="Proteomes" id="UP001595715"/>
    </source>
</evidence>
<protein>
    <submittedName>
        <fullName evidence="1">DUF6148 family protein</fullName>
    </submittedName>
</protein>
<comment type="caution">
    <text evidence="1">The sequence shown here is derived from an EMBL/GenBank/DDBJ whole genome shotgun (WGS) entry which is preliminary data.</text>
</comment>
<reference evidence="2" key="1">
    <citation type="journal article" date="2019" name="Int. J. Syst. Evol. Microbiol.">
        <title>The Global Catalogue of Microorganisms (GCM) 10K type strain sequencing project: providing services to taxonomists for standard genome sequencing and annotation.</title>
        <authorList>
            <consortium name="The Broad Institute Genomics Platform"/>
            <consortium name="The Broad Institute Genome Sequencing Center for Infectious Disease"/>
            <person name="Wu L."/>
            <person name="Ma J."/>
        </authorList>
    </citation>
    <scope>NUCLEOTIDE SEQUENCE [LARGE SCALE GENOMIC DNA]</scope>
    <source>
        <strain evidence="2">IBRC-M 10987</strain>
    </source>
</reference>
<dbReference type="Pfam" id="PF19645">
    <property type="entry name" value="DUF6148"/>
    <property type="match status" value="1"/>
</dbReference>
<name>A0ABV8KA97_9BACL</name>
<dbReference type="InterPro" id="IPR046146">
    <property type="entry name" value="DUF6148"/>
</dbReference>
<organism evidence="1 2">
    <name type="scientific">Paenibacillus xanthanilyticus</name>
    <dbReference type="NCBI Taxonomy" id="1783531"/>
    <lineage>
        <taxon>Bacteria</taxon>
        <taxon>Bacillati</taxon>
        <taxon>Bacillota</taxon>
        <taxon>Bacilli</taxon>
        <taxon>Bacillales</taxon>
        <taxon>Paenibacillaceae</taxon>
        <taxon>Paenibacillus</taxon>
    </lineage>
</organism>
<evidence type="ECO:0000313" key="1">
    <source>
        <dbReference type="EMBL" id="MFC4102921.1"/>
    </source>
</evidence>
<dbReference type="RefSeq" id="WP_377721524.1">
    <property type="nucleotide sequence ID" value="NZ_JBHSAM010000034.1"/>
</dbReference>
<dbReference type="Proteomes" id="UP001595715">
    <property type="component" value="Unassembled WGS sequence"/>
</dbReference>
<sequence>MPASAWTLEEAQAALGQWKQALMAVSTGQSYTIGGRSLTRASIKDIKDMIDYFANEITKLEAAAQGRSARRTRQFVPRDV</sequence>